<evidence type="ECO:0000256" key="1">
    <source>
        <dbReference type="SAM" id="MobiDB-lite"/>
    </source>
</evidence>
<feature type="compositionally biased region" description="Basic and acidic residues" evidence="1">
    <location>
        <begin position="1"/>
        <end position="11"/>
    </location>
</feature>
<dbReference type="AlphaFoldDB" id="A0AAV7QLM6"/>
<evidence type="ECO:0000313" key="3">
    <source>
        <dbReference type="Proteomes" id="UP001066276"/>
    </source>
</evidence>
<organism evidence="2 3">
    <name type="scientific">Pleurodeles waltl</name>
    <name type="common">Iberian ribbed newt</name>
    <dbReference type="NCBI Taxonomy" id="8319"/>
    <lineage>
        <taxon>Eukaryota</taxon>
        <taxon>Metazoa</taxon>
        <taxon>Chordata</taxon>
        <taxon>Craniata</taxon>
        <taxon>Vertebrata</taxon>
        <taxon>Euteleostomi</taxon>
        <taxon>Amphibia</taxon>
        <taxon>Batrachia</taxon>
        <taxon>Caudata</taxon>
        <taxon>Salamandroidea</taxon>
        <taxon>Salamandridae</taxon>
        <taxon>Pleurodelinae</taxon>
        <taxon>Pleurodeles</taxon>
    </lineage>
</organism>
<name>A0AAV7QLM6_PLEWA</name>
<dbReference type="Proteomes" id="UP001066276">
    <property type="component" value="Chromosome 6"/>
</dbReference>
<gene>
    <name evidence="2" type="ORF">NDU88_006396</name>
</gene>
<feature type="region of interest" description="Disordered" evidence="1">
    <location>
        <begin position="1"/>
        <end position="30"/>
    </location>
</feature>
<comment type="caution">
    <text evidence="2">The sequence shown here is derived from an EMBL/GenBank/DDBJ whole genome shotgun (WGS) entry which is preliminary data.</text>
</comment>
<proteinExistence type="predicted"/>
<keyword evidence="3" id="KW-1185">Reference proteome</keyword>
<dbReference type="EMBL" id="JANPWB010000010">
    <property type="protein sequence ID" value="KAJ1140035.1"/>
    <property type="molecule type" value="Genomic_DNA"/>
</dbReference>
<reference evidence="2" key="1">
    <citation type="journal article" date="2022" name="bioRxiv">
        <title>Sequencing and chromosome-scale assembly of the giantPleurodeles waltlgenome.</title>
        <authorList>
            <person name="Brown T."/>
            <person name="Elewa A."/>
            <person name="Iarovenko S."/>
            <person name="Subramanian E."/>
            <person name="Araus A.J."/>
            <person name="Petzold A."/>
            <person name="Susuki M."/>
            <person name="Suzuki K.-i.T."/>
            <person name="Hayashi T."/>
            <person name="Toyoda A."/>
            <person name="Oliveira C."/>
            <person name="Osipova E."/>
            <person name="Leigh N.D."/>
            <person name="Simon A."/>
            <person name="Yun M.H."/>
        </authorList>
    </citation>
    <scope>NUCLEOTIDE SEQUENCE</scope>
    <source>
        <strain evidence="2">20211129_DDA</strain>
        <tissue evidence="2">Liver</tissue>
    </source>
</reference>
<evidence type="ECO:0000313" key="2">
    <source>
        <dbReference type="EMBL" id="KAJ1140035.1"/>
    </source>
</evidence>
<sequence>MGPHGKEKDNGHISCPPGLGSSARVTPRPVQFPKERPHKLMLRCLRVETLLYLNAVGLGVVSQTGDATGQWTAPVVGVSPRGACPHEAVWTHLQPGVCWFCPRPRAELMNKETWWGLGAEQRDRGSEEVAAVTEPA</sequence>
<protein>
    <submittedName>
        <fullName evidence="2">Uncharacterized protein</fullName>
    </submittedName>
</protein>
<accession>A0AAV7QLM6</accession>